<feature type="domain" description="Orn/Lys/Arg decarboxylase C-terminal" evidence="7">
    <location>
        <begin position="378"/>
        <end position="456"/>
    </location>
</feature>
<dbReference type="AlphaFoldDB" id="A0A5J4JA47"/>
<comment type="similarity">
    <text evidence="2">Belongs to the Orn/Lys/Arg decarboxylase class-I family.</text>
</comment>
<keyword evidence="3" id="KW-0210">Decarboxylase</keyword>
<dbReference type="PANTHER" id="PTHR43277:SF3">
    <property type="entry name" value="DECARBOXYLASE, PUTATIVE-RELATED"/>
    <property type="match status" value="1"/>
</dbReference>
<dbReference type="SUPFAM" id="SSF53383">
    <property type="entry name" value="PLP-dependent transferases"/>
    <property type="match status" value="1"/>
</dbReference>
<evidence type="ECO:0000256" key="3">
    <source>
        <dbReference type="ARBA" id="ARBA00022793"/>
    </source>
</evidence>
<dbReference type="Pfam" id="PF03711">
    <property type="entry name" value="OKR_DC_1_C"/>
    <property type="match status" value="1"/>
</dbReference>
<accession>A0A5J4JA47</accession>
<dbReference type="Gene3D" id="3.40.640.10">
    <property type="entry name" value="Type I PLP-dependent aspartate aminotransferase-like (Major domain)"/>
    <property type="match status" value="1"/>
</dbReference>
<keyword evidence="5" id="KW-0456">Lyase</keyword>
<sequence length="470" mass="52621">MDQTRMPLYEALCRHHSSRPISFHVPGHKNGLLMEPLLKGSAVFLQYDATELSGLDDLHHAEGAIKEAQDLLSAYYGSTKSYFLVNGSTVGNLAMILAICRPGDRVLVDRNCHKSILHALRLANVQPVFLFPEIDGELEIAAGFSEKLFAHAFQQCPEIRACIFTYPTYYGMTFDIQSMVRIARRHGAYVLVDEAHGAHFCIGGPFPKSALDLGADAVVQSAHKMLPAMTMGSFLHIGNPRFPIEKLEYYLSVLQSSSPSYPIMMSLDYARWYAANFNDEDIRYTMSERERFIHRLRKVLKVQEKEGQDPLKLLVSLPGVSGFVLQSAFEKKSVYPEMADLDRVVLVLPLLKKGMPFPFEDAAGRIDKALTCVTAHAKKEKATLEFPAGLTVLQMTYAEMEERQVEWVSFKDAAGRIAAKMVVPYPPGVPLLMPGERITQAHIAHIQQLRSYGAKFHADPPFNENKLAVY</sequence>
<evidence type="ECO:0000256" key="1">
    <source>
        <dbReference type="ARBA" id="ARBA00001933"/>
    </source>
</evidence>
<comment type="caution">
    <text evidence="8">The sequence shown here is derived from an EMBL/GenBank/DDBJ whole genome shotgun (WGS) entry which is preliminary data.</text>
</comment>
<evidence type="ECO:0000256" key="4">
    <source>
        <dbReference type="ARBA" id="ARBA00022898"/>
    </source>
</evidence>
<evidence type="ECO:0000256" key="5">
    <source>
        <dbReference type="ARBA" id="ARBA00023239"/>
    </source>
</evidence>
<dbReference type="InterPro" id="IPR008286">
    <property type="entry name" value="Prn/Lys/Arg_de-COase_C"/>
</dbReference>
<organism evidence="8 9">
    <name type="scientific">Weizmannia acidilactici</name>
    <dbReference type="NCBI Taxonomy" id="2607726"/>
    <lineage>
        <taxon>Bacteria</taxon>
        <taxon>Bacillati</taxon>
        <taxon>Bacillota</taxon>
        <taxon>Bacilli</taxon>
        <taxon>Bacillales</taxon>
        <taxon>Bacillaceae</taxon>
        <taxon>Heyndrickxia</taxon>
    </lineage>
</organism>
<keyword evidence="4" id="KW-0663">Pyridoxal phosphate</keyword>
<comment type="cofactor">
    <cofactor evidence="1">
        <name>pyridoxal 5'-phosphate</name>
        <dbReference type="ChEBI" id="CHEBI:597326"/>
    </cofactor>
</comment>
<dbReference type="Pfam" id="PF01276">
    <property type="entry name" value="OKR_DC_1"/>
    <property type="match status" value="1"/>
</dbReference>
<dbReference type="InterPro" id="IPR015421">
    <property type="entry name" value="PyrdxlP-dep_Trfase_major"/>
</dbReference>
<evidence type="ECO:0000259" key="7">
    <source>
        <dbReference type="Pfam" id="PF03711"/>
    </source>
</evidence>
<proteinExistence type="inferred from homology"/>
<evidence type="ECO:0000313" key="9">
    <source>
        <dbReference type="Proteomes" id="UP000391919"/>
    </source>
</evidence>
<gene>
    <name evidence="8" type="ORF">BpJC7_29890</name>
</gene>
<name>A0A5J4JA47_9BACI</name>
<dbReference type="PANTHER" id="PTHR43277">
    <property type="entry name" value="ARGININE DECARBOXYLASE"/>
    <property type="match status" value="1"/>
</dbReference>
<evidence type="ECO:0000256" key="2">
    <source>
        <dbReference type="ARBA" id="ARBA00010671"/>
    </source>
</evidence>
<dbReference type="RefSeq" id="WP_151681827.1">
    <property type="nucleotide sequence ID" value="NZ_BKZP01000022.1"/>
</dbReference>
<dbReference type="InterPro" id="IPR000310">
    <property type="entry name" value="Orn/Lys/Arg_deCO2ase_major_dom"/>
</dbReference>
<dbReference type="GO" id="GO:0016831">
    <property type="term" value="F:carboxy-lyase activity"/>
    <property type="evidence" value="ECO:0007669"/>
    <property type="project" value="UniProtKB-KW"/>
</dbReference>
<dbReference type="Gene3D" id="3.90.100.10">
    <property type="entry name" value="Orn/Lys/Arg decarboxylase, C-terminal domain"/>
    <property type="match status" value="1"/>
</dbReference>
<dbReference type="InterPro" id="IPR015424">
    <property type="entry name" value="PyrdxlP-dep_Trfase"/>
</dbReference>
<feature type="domain" description="Orn/Lys/Arg decarboxylases family 1 pyridoxal-P attachment site" evidence="6">
    <location>
        <begin position="7"/>
        <end position="279"/>
    </location>
</feature>
<reference evidence="8 9" key="1">
    <citation type="submission" date="2019-09" db="EMBL/GenBank/DDBJ databases">
        <title>Draft genome sequence of Bacillus sp. JC-7.</title>
        <authorList>
            <person name="Tanaka N."/>
            <person name="Shiwa Y."/>
            <person name="Fujita N."/>
            <person name="Tanasupawat S."/>
        </authorList>
    </citation>
    <scope>NUCLEOTIDE SEQUENCE [LARGE SCALE GENOMIC DNA]</scope>
    <source>
        <strain evidence="8 9">JC-7</strain>
    </source>
</reference>
<evidence type="ECO:0000259" key="6">
    <source>
        <dbReference type="Pfam" id="PF01276"/>
    </source>
</evidence>
<dbReference type="SUPFAM" id="SSF55904">
    <property type="entry name" value="Ornithine decarboxylase C-terminal domain"/>
    <property type="match status" value="1"/>
</dbReference>
<dbReference type="InterPro" id="IPR036633">
    <property type="entry name" value="Prn/Lys/Arg_de-COase_C_sf"/>
</dbReference>
<dbReference type="EMBL" id="BKZQ01000060">
    <property type="protein sequence ID" value="GER71686.1"/>
    <property type="molecule type" value="Genomic_DNA"/>
</dbReference>
<dbReference type="InterPro" id="IPR052357">
    <property type="entry name" value="Orn_Lys_Arg_decarboxylase-I"/>
</dbReference>
<evidence type="ECO:0000313" key="8">
    <source>
        <dbReference type="EMBL" id="GER71686.1"/>
    </source>
</evidence>
<protein>
    <submittedName>
        <fullName evidence="8">Lysine decarboxylase</fullName>
    </submittedName>
</protein>
<dbReference type="Proteomes" id="UP000391919">
    <property type="component" value="Unassembled WGS sequence"/>
</dbReference>
<keyword evidence="9" id="KW-1185">Reference proteome</keyword>